<dbReference type="RefSeq" id="WP_209466421.1">
    <property type="nucleotide sequence ID" value="NZ_JAGGLG010000011.1"/>
</dbReference>
<protein>
    <recommendedName>
        <fullName evidence="1">Stage 0 sporulation protein A homolog</fullName>
    </recommendedName>
</protein>
<comment type="function">
    <text evidence="3">May play the central regulatory role in sporulation. It may be an element of the effector pathway responsible for the activation of sporulation genes in response to nutritional stress. Spo0A may act in concert with spo0H (a sigma factor) to control the expression of some genes that are critical to the sporulation process.</text>
</comment>
<organism evidence="6 7">
    <name type="scientific">Symbiobacterium terraclitae</name>
    <dbReference type="NCBI Taxonomy" id="557451"/>
    <lineage>
        <taxon>Bacteria</taxon>
        <taxon>Bacillati</taxon>
        <taxon>Bacillota</taxon>
        <taxon>Clostridia</taxon>
        <taxon>Eubacteriales</taxon>
        <taxon>Symbiobacteriaceae</taxon>
        <taxon>Symbiobacterium</taxon>
    </lineage>
</organism>
<feature type="modified residue" description="4-aspartylphosphate" evidence="4">
    <location>
        <position position="54"/>
    </location>
</feature>
<evidence type="ECO:0000313" key="7">
    <source>
        <dbReference type="Proteomes" id="UP001519289"/>
    </source>
</evidence>
<evidence type="ECO:0000259" key="5">
    <source>
        <dbReference type="PROSITE" id="PS50110"/>
    </source>
</evidence>
<evidence type="ECO:0000256" key="3">
    <source>
        <dbReference type="ARBA" id="ARBA00024867"/>
    </source>
</evidence>
<keyword evidence="2 4" id="KW-0597">Phosphoprotein</keyword>
<evidence type="ECO:0000313" key="6">
    <source>
        <dbReference type="EMBL" id="MBP2018292.1"/>
    </source>
</evidence>
<evidence type="ECO:0000256" key="4">
    <source>
        <dbReference type="PROSITE-ProRule" id="PRU00169"/>
    </source>
</evidence>
<keyword evidence="7" id="KW-1185">Reference proteome</keyword>
<dbReference type="Gene3D" id="3.40.50.2300">
    <property type="match status" value="1"/>
</dbReference>
<proteinExistence type="predicted"/>
<feature type="domain" description="Response regulatory" evidence="5">
    <location>
        <begin position="4"/>
        <end position="121"/>
    </location>
</feature>
<dbReference type="EMBL" id="JAGGLG010000011">
    <property type="protein sequence ID" value="MBP2018292.1"/>
    <property type="molecule type" value="Genomic_DNA"/>
</dbReference>
<gene>
    <name evidence="6" type="ORF">J2Z79_001693</name>
</gene>
<keyword evidence="6" id="KW-0238">DNA-binding</keyword>
<dbReference type="GO" id="GO:0003677">
    <property type="term" value="F:DNA binding"/>
    <property type="evidence" value="ECO:0007669"/>
    <property type="project" value="UniProtKB-KW"/>
</dbReference>
<dbReference type="Proteomes" id="UP001519289">
    <property type="component" value="Unassembled WGS sequence"/>
</dbReference>
<dbReference type="CDD" id="cd17552">
    <property type="entry name" value="REC_RR468-like"/>
    <property type="match status" value="1"/>
</dbReference>
<comment type="caution">
    <text evidence="6">The sequence shown here is derived from an EMBL/GenBank/DDBJ whole genome shotgun (WGS) entry which is preliminary data.</text>
</comment>
<evidence type="ECO:0000256" key="1">
    <source>
        <dbReference type="ARBA" id="ARBA00018672"/>
    </source>
</evidence>
<evidence type="ECO:0000256" key="2">
    <source>
        <dbReference type="ARBA" id="ARBA00022553"/>
    </source>
</evidence>
<dbReference type="InterPro" id="IPR050595">
    <property type="entry name" value="Bact_response_regulator"/>
</dbReference>
<dbReference type="PANTHER" id="PTHR44591">
    <property type="entry name" value="STRESS RESPONSE REGULATOR PROTEIN 1"/>
    <property type="match status" value="1"/>
</dbReference>
<accession>A0ABS4JRY0</accession>
<dbReference type="PROSITE" id="PS50110">
    <property type="entry name" value="RESPONSE_REGULATORY"/>
    <property type="match status" value="1"/>
</dbReference>
<name>A0ABS4JRY0_9FIRM</name>
<dbReference type="InterPro" id="IPR011006">
    <property type="entry name" value="CheY-like_superfamily"/>
</dbReference>
<dbReference type="SMART" id="SM00448">
    <property type="entry name" value="REC"/>
    <property type="match status" value="1"/>
</dbReference>
<dbReference type="InterPro" id="IPR001789">
    <property type="entry name" value="Sig_transdc_resp-reg_receiver"/>
</dbReference>
<sequence length="123" mass="13540">MALRILLVEDDPDIQRMVQLSLQFQGGHEVSVASGGKEGLEKAEQEKPDLILLDVMMPEMDGYETCRRLKANPATAAIPVVFLSARAQQSEIQKGRELGAIGYLVKPFDPLTLSSQLEAMLRS</sequence>
<dbReference type="Pfam" id="PF00072">
    <property type="entry name" value="Response_reg"/>
    <property type="match status" value="1"/>
</dbReference>
<dbReference type="PANTHER" id="PTHR44591:SF3">
    <property type="entry name" value="RESPONSE REGULATORY DOMAIN-CONTAINING PROTEIN"/>
    <property type="match status" value="1"/>
</dbReference>
<dbReference type="SUPFAM" id="SSF52172">
    <property type="entry name" value="CheY-like"/>
    <property type="match status" value="1"/>
</dbReference>
<reference evidence="6 7" key="1">
    <citation type="submission" date="2021-03" db="EMBL/GenBank/DDBJ databases">
        <title>Genomic Encyclopedia of Type Strains, Phase IV (KMG-IV): sequencing the most valuable type-strain genomes for metagenomic binning, comparative biology and taxonomic classification.</title>
        <authorList>
            <person name="Goeker M."/>
        </authorList>
    </citation>
    <scope>NUCLEOTIDE SEQUENCE [LARGE SCALE GENOMIC DNA]</scope>
    <source>
        <strain evidence="6 7">DSM 27138</strain>
    </source>
</reference>